<dbReference type="PROSITE" id="PS50928">
    <property type="entry name" value="ABC_TM1"/>
    <property type="match status" value="1"/>
</dbReference>
<evidence type="ECO:0000259" key="9">
    <source>
        <dbReference type="PROSITE" id="PS50928"/>
    </source>
</evidence>
<dbReference type="PANTHER" id="PTHR43227:SF8">
    <property type="entry name" value="DIACETYLCHITOBIOSE UPTAKE SYSTEM PERMEASE PROTEIN DASB"/>
    <property type="match status" value="1"/>
</dbReference>
<evidence type="ECO:0000256" key="5">
    <source>
        <dbReference type="ARBA" id="ARBA00022989"/>
    </source>
</evidence>
<dbReference type="SUPFAM" id="SSF161098">
    <property type="entry name" value="MetI-like"/>
    <property type="match status" value="1"/>
</dbReference>
<feature type="transmembrane region" description="Helical" evidence="7">
    <location>
        <begin position="136"/>
        <end position="159"/>
    </location>
</feature>
<feature type="region of interest" description="Disordered" evidence="8">
    <location>
        <begin position="1"/>
        <end position="30"/>
    </location>
</feature>
<reference evidence="10 11" key="1">
    <citation type="submission" date="2019-06" db="EMBL/GenBank/DDBJ databases">
        <title>Whole genome shotgun sequence of Cellulomonas uda NBRC 3747.</title>
        <authorList>
            <person name="Hosoyama A."/>
            <person name="Uohara A."/>
            <person name="Ohji S."/>
            <person name="Ichikawa N."/>
        </authorList>
    </citation>
    <scope>NUCLEOTIDE SEQUENCE [LARGE SCALE GENOMIC DNA]</scope>
    <source>
        <strain evidence="10 11">NBRC 3747</strain>
    </source>
</reference>
<evidence type="ECO:0000256" key="2">
    <source>
        <dbReference type="ARBA" id="ARBA00022448"/>
    </source>
</evidence>
<comment type="similarity">
    <text evidence="7">Belongs to the binding-protein-dependent transport system permease family.</text>
</comment>
<evidence type="ECO:0000256" key="4">
    <source>
        <dbReference type="ARBA" id="ARBA00022692"/>
    </source>
</evidence>
<comment type="caution">
    <text evidence="10">The sequence shown here is derived from an EMBL/GenBank/DDBJ whole genome shotgun (WGS) entry which is preliminary data.</text>
</comment>
<protein>
    <submittedName>
        <fullName evidence="10">Sugar ABC transporter permease</fullName>
    </submittedName>
</protein>
<keyword evidence="4 7" id="KW-0812">Transmembrane</keyword>
<dbReference type="Gene3D" id="1.10.3720.10">
    <property type="entry name" value="MetI-like"/>
    <property type="match status" value="1"/>
</dbReference>
<keyword evidence="5 7" id="KW-1133">Transmembrane helix</keyword>
<dbReference type="PANTHER" id="PTHR43227">
    <property type="entry name" value="BLL4140 PROTEIN"/>
    <property type="match status" value="1"/>
</dbReference>
<sequence>MSHDAALGVPAHTDGAPTPPAARPATAPRVRRRRAPAAPYLLLVPAVVALLAGLAYPVGRQVVMSLQRYGLEQQFGQPPQFVGLDNFARVFTDDSLWAVVTRSIVFCLVNALLTVAIGLAFALLMRAVHTAVRLTLQVCLLLAWAMPMVAGVTVFKWLFDYRTGVVNWLLVQLGLDGFRDFSWLSQPFTFFLVATLVIVWMSVPFVALSIYAGLTAVPEEVLEAARIDGASGRQQLWHILLPMVKPVLSIVLLLQVIWDLRVFAQIRLLQDAGAPVSETNLLGNFIYELGMSRQDFGGAAAVSIFVLLLTVALSWPYVRSLLKEDA</sequence>
<evidence type="ECO:0000256" key="7">
    <source>
        <dbReference type="RuleBase" id="RU363032"/>
    </source>
</evidence>
<feature type="domain" description="ABC transmembrane type-1" evidence="9">
    <location>
        <begin position="100"/>
        <end position="317"/>
    </location>
</feature>
<comment type="subcellular location">
    <subcellularLocation>
        <location evidence="1 7">Cell membrane</location>
        <topology evidence="1 7">Multi-pass membrane protein</topology>
    </subcellularLocation>
</comment>
<dbReference type="Pfam" id="PF00528">
    <property type="entry name" value="BPD_transp_1"/>
    <property type="match status" value="1"/>
</dbReference>
<dbReference type="InterPro" id="IPR035906">
    <property type="entry name" value="MetI-like_sf"/>
</dbReference>
<dbReference type="AlphaFoldDB" id="A0A4Y3KBE2"/>
<dbReference type="EMBL" id="BJLP01000026">
    <property type="protein sequence ID" value="GEA81317.1"/>
    <property type="molecule type" value="Genomic_DNA"/>
</dbReference>
<keyword evidence="6 7" id="KW-0472">Membrane</keyword>
<dbReference type="GO" id="GO:0005886">
    <property type="term" value="C:plasma membrane"/>
    <property type="evidence" value="ECO:0007669"/>
    <property type="project" value="UniProtKB-SubCell"/>
</dbReference>
<feature type="transmembrane region" description="Helical" evidence="7">
    <location>
        <begin position="235"/>
        <end position="258"/>
    </location>
</feature>
<keyword evidence="11" id="KW-1185">Reference proteome</keyword>
<name>A0A4Y3KBE2_CELUD</name>
<evidence type="ECO:0000313" key="11">
    <source>
        <dbReference type="Proteomes" id="UP000315842"/>
    </source>
</evidence>
<dbReference type="Proteomes" id="UP000315842">
    <property type="component" value="Unassembled WGS sequence"/>
</dbReference>
<evidence type="ECO:0000256" key="8">
    <source>
        <dbReference type="SAM" id="MobiDB-lite"/>
    </source>
</evidence>
<feature type="transmembrane region" description="Helical" evidence="7">
    <location>
        <begin position="37"/>
        <end position="56"/>
    </location>
</feature>
<feature type="transmembrane region" description="Helical" evidence="7">
    <location>
        <begin position="188"/>
        <end position="214"/>
    </location>
</feature>
<dbReference type="CDD" id="cd06261">
    <property type="entry name" value="TM_PBP2"/>
    <property type="match status" value="1"/>
</dbReference>
<proteinExistence type="inferred from homology"/>
<feature type="transmembrane region" description="Helical" evidence="7">
    <location>
        <begin position="296"/>
        <end position="318"/>
    </location>
</feature>
<dbReference type="GO" id="GO:0055085">
    <property type="term" value="P:transmembrane transport"/>
    <property type="evidence" value="ECO:0007669"/>
    <property type="project" value="InterPro"/>
</dbReference>
<evidence type="ECO:0000256" key="1">
    <source>
        <dbReference type="ARBA" id="ARBA00004651"/>
    </source>
</evidence>
<feature type="transmembrane region" description="Helical" evidence="7">
    <location>
        <begin position="103"/>
        <end position="124"/>
    </location>
</feature>
<organism evidence="10 11">
    <name type="scientific">Cellulomonas uda</name>
    <dbReference type="NCBI Taxonomy" id="1714"/>
    <lineage>
        <taxon>Bacteria</taxon>
        <taxon>Bacillati</taxon>
        <taxon>Actinomycetota</taxon>
        <taxon>Actinomycetes</taxon>
        <taxon>Micrococcales</taxon>
        <taxon>Cellulomonadaceae</taxon>
        <taxon>Cellulomonas</taxon>
    </lineage>
</organism>
<dbReference type="RefSeq" id="WP_141320410.1">
    <property type="nucleotide sequence ID" value="NZ_BJLP01000026.1"/>
</dbReference>
<evidence type="ECO:0000256" key="6">
    <source>
        <dbReference type="ARBA" id="ARBA00023136"/>
    </source>
</evidence>
<dbReference type="InterPro" id="IPR050809">
    <property type="entry name" value="UgpAE/MalFG_permease"/>
</dbReference>
<keyword evidence="2 7" id="KW-0813">Transport</keyword>
<keyword evidence="3" id="KW-1003">Cell membrane</keyword>
<evidence type="ECO:0000256" key="3">
    <source>
        <dbReference type="ARBA" id="ARBA00022475"/>
    </source>
</evidence>
<accession>A0A4Y3KBE2</accession>
<dbReference type="InterPro" id="IPR000515">
    <property type="entry name" value="MetI-like"/>
</dbReference>
<gene>
    <name evidence="10" type="ORF">CUD01_17610</name>
</gene>
<evidence type="ECO:0000313" key="10">
    <source>
        <dbReference type="EMBL" id="GEA81317.1"/>
    </source>
</evidence>